<evidence type="ECO:0000313" key="2">
    <source>
        <dbReference type="Proteomes" id="UP000784294"/>
    </source>
</evidence>
<comment type="caution">
    <text evidence="1">The sequence shown here is derived from an EMBL/GenBank/DDBJ whole genome shotgun (WGS) entry which is preliminary data.</text>
</comment>
<dbReference type="EMBL" id="CAAALY010265348">
    <property type="protein sequence ID" value="VEL40544.1"/>
    <property type="molecule type" value="Genomic_DNA"/>
</dbReference>
<name>A0A448XMW8_9PLAT</name>
<reference evidence="1" key="1">
    <citation type="submission" date="2018-11" db="EMBL/GenBank/DDBJ databases">
        <authorList>
            <consortium name="Pathogen Informatics"/>
        </authorList>
    </citation>
    <scope>NUCLEOTIDE SEQUENCE</scope>
</reference>
<protein>
    <submittedName>
        <fullName evidence="1">Uncharacterized protein</fullName>
    </submittedName>
</protein>
<dbReference type="AlphaFoldDB" id="A0A448XMW8"/>
<keyword evidence="2" id="KW-1185">Reference proteome</keyword>
<sequence length="73" mass="8197">MASLPPICRFLHCLYWCSRVDLYIGYGALPATGTQPLFCTTPPTLYLSVRHHISFPHNQHSPIGFRQAACQGH</sequence>
<accession>A0A448XMW8</accession>
<dbReference type="Proteomes" id="UP000784294">
    <property type="component" value="Unassembled WGS sequence"/>
</dbReference>
<proteinExistence type="predicted"/>
<evidence type="ECO:0000313" key="1">
    <source>
        <dbReference type="EMBL" id="VEL40544.1"/>
    </source>
</evidence>
<gene>
    <name evidence="1" type="ORF">PXEA_LOCUS33984</name>
</gene>
<organism evidence="1 2">
    <name type="scientific">Protopolystoma xenopodis</name>
    <dbReference type="NCBI Taxonomy" id="117903"/>
    <lineage>
        <taxon>Eukaryota</taxon>
        <taxon>Metazoa</taxon>
        <taxon>Spiralia</taxon>
        <taxon>Lophotrochozoa</taxon>
        <taxon>Platyhelminthes</taxon>
        <taxon>Monogenea</taxon>
        <taxon>Polyopisthocotylea</taxon>
        <taxon>Polystomatidea</taxon>
        <taxon>Polystomatidae</taxon>
        <taxon>Protopolystoma</taxon>
    </lineage>
</organism>